<proteinExistence type="predicted"/>
<organism evidence="1 2">
    <name type="scientific">Rotaria magnacalcarata</name>
    <dbReference type="NCBI Taxonomy" id="392030"/>
    <lineage>
        <taxon>Eukaryota</taxon>
        <taxon>Metazoa</taxon>
        <taxon>Spiralia</taxon>
        <taxon>Gnathifera</taxon>
        <taxon>Rotifera</taxon>
        <taxon>Eurotatoria</taxon>
        <taxon>Bdelloidea</taxon>
        <taxon>Philodinida</taxon>
        <taxon>Philodinidae</taxon>
        <taxon>Rotaria</taxon>
    </lineage>
</organism>
<feature type="non-terminal residue" evidence="1">
    <location>
        <position position="1"/>
    </location>
</feature>
<name>A0A8S3JAB9_9BILA</name>
<dbReference type="AlphaFoldDB" id="A0A8S3JAB9"/>
<comment type="caution">
    <text evidence="1">The sequence shown here is derived from an EMBL/GenBank/DDBJ whole genome shotgun (WGS) entry which is preliminary data.</text>
</comment>
<dbReference type="EMBL" id="CAJOBJ010355029">
    <property type="protein sequence ID" value="CAF5213048.1"/>
    <property type="molecule type" value="Genomic_DNA"/>
</dbReference>
<evidence type="ECO:0000313" key="2">
    <source>
        <dbReference type="Proteomes" id="UP000681720"/>
    </source>
</evidence>
<protein>
    <submittedName>
        <fullName evidence="1">Uncharacterized protein</fullName>
    </submittedName>
</protein>
<dbReference type="Proteomes" id="UP000681720">
    <property type="component" value="Unassembled WGS sequence"/>
</dbReference>
<accession>A0A8S3JAB9</accession>
<evidence type="ECO:0000313" key="1">
    <source>
        <dbReference type="EMBL" id="CAF5213048.1"/>
    </source>
</evidence>
<gene>
    <name evidence="1" type="ORF">GIL414_LOCUS80503</name>
</gene>
<sequence>MDTAKISSTSASALPPLDDINDTKLSELYKAMASP</sequence>
<reference evidence="1" key="1">
    <citation type="submission" date="2021-02" db="EMBL/GenBank/DDBJ databases">
        <authorList>
            <person name="Nowell W R."/>
        </authorList>
    </citation>
    <scope>NUCLEOTIDE SEQUENCE</scope>
</reference>